<sequence length="193" mass="19935">MLINSIKQTTLLLTIPPPQRQNSNLTSRLRRGIPQLSPLKLVAPSRMLFWLVMAKSQQKTGLKLYIDTTGNLTQNGGGTLEEATLNGLAFNHSGPAAAVQSTITTADGTSIVLAGSGDFGTTKTAGAINVTGAVISADALLSASKATGFTSGTYTVGTDGVVKSGGNDVYNKADGTGLTTDNTQNIIYKMTGL</sequence>
<dbReference type="Proteomes" id="UP000250780">
    <property type="component" value="Unassembled WGS sequence"/>
</dbReference>
<keyword evidence="2" id="KW-0966">Cell projection</keyword>
<organism evidence="2 3">
    <name type="scientific">Escherichia coli</name>
    <dbReference type="NCBI Taxonomy" id="562"/>
    <lineage>
        <taxon>Bacteria</taxon>
        <taxon>Pseudomonadati</taxon>
        <taxon>Pseudomonadota</taxon>
        <taxon>Gammaproteobacteria</taxon>
        <taxon>Enterobacterales</taxon>
        <taxon>Enterobacteriaceae</taxon>
        <taxon>Escherichia</taxon>
    </lineage>
</organism>
<accession>A0A2X1QCY4</accession>
<protein>
    <submittedName>
        <fullName evidence="2">Flagellin</fullName>
    </submittedName>
</protein>
<dbReference type="Pfam" id="PF12445">
    <property type="entry name" value="FliC"/>
    <property type="match status" value="1"/>
</dbReference>
<keyword evidence="2" id="KW-0969">Cilium</keyword>
<keyword evidence="2" id="KW-0282">Flagellum</keyword>
<feature type="domain" description="Flagellin H7-serospecific" evidence="1">
    <location>
        <begin position="90"/>
        <end position="189"/>
    </location>
</feature>
<evidence type="ECO:0000313" key="3">
    <source>
        <dbReference type="Proteomes" id="UP000250780"/>
    </source>
</evidence>
<dbReference type="EMBL" id="UASD01000010">
    <property type="protein sequence ID" value="SPX19901.1"/>
    <property type="molecule type" value="Genomic_DNA"/>
</dbReference>
<reference evidence="2 3" key="1">
    <citation type="submission" date="2018-06" db="EMBL/GenBank/DDBJ databases">
        <authorList>
            <consortium name="Pathogen Informatics"/>
            <person name="Doyle S."/>
        </authorList>
    </citation>
    <scope>NUCLEOTIDE SEQUENCE [LARGE SCALE GENOMIC DNA]</scope>
    <source>
        <strain evidence="2 3">NCTC9073</strain>
    </source>
</reference>
<proteinExistence type="predicted"/>
<evidence type="ECO:0000313" key="2">
    <source>
        <dbReference type="EMBL" id="SPX19901.1"/>
    </source>
</evidence>
<dbReference type="InterPro" id="IPR032826">
    <property type="entry name" value="FliC_H7"/>
</dbReference>
<gene>
    <name evidence="2" type="ORF">NCTC9073_06048</name>
</gene>
<evidence type="ECO:0000259" key="1">
    <source>
        <dbReference type="Pfam" id="PF12445"/>
    </source>
</evidence>
<name>A0A2X1QCY4_ECOLX</name>
<dbReference type="AlphaFoldDB" id="A0A2X1QCY4"/>